<dbReference type="RefSeq" id="WP_037025307.1">
    <property type="nucleotide sequence ID" value="NZ_CCSF01000001.1"/>
</dbReference>
<sequence length="198" mass="20963">MTETNRPGAGEQLWEMTLAQFRTACAERALPGCGAVAAVVADFGLALVVKALRVSEERESRAERGELLHSAQALLSRPGAFADDDVAVFQGYLDAEGDEARQAAARQACAVPLATARACNEALAIAEAAWPETVESLRCDVQGGALLIGAAVDAVLLNVEVDLEALESPSARQALLEMRDKLQSEARAYVNRIASKNV</sequence>
<accession>A0A078LSS6</accession>
<dbReference type="Pfam" id="PF04961">
    <property type="entry name" value="FTCD_C"/>
    <property type="match status" value="1"/>
</dbReference>
<dbReference type="SUPFAM" id="SSF101262">
    <property type="entry name" value="Methenyltetrahydrofolate cyclohydrolase-like"/>
    <property type="match status" value="1"/>
</dbReference>
<dbReference type="STRING" id="1499686.BN1079_02808"/>
<dbReference type="InterPro" id="IPR007044">
    <property type="entry name" value="Cyclodeamin/CycHdrlase"/>
</dbReference>
<keyword evidence="3" id="KW-1185">Reference proteome</keyword>
<dbReference type="InterPro" id="IPR036178">
    <property type="entry name" value="Formintransfe-cycloase-like_sf"/>
</dbReference>
<evidence type="ECO:0000313" key="3">
    <source>
        <dbReference type="Proteomes" id="UP000053902"/>
    </source>
</evidence>
<dbReference type="OrthoDB" id="7030912at2"/>
<reference evidence="2 3" key="1">
    <citation type="submission" date="2014-07" db="EMBL/GenBank/DDBJ databases">
        <authorList>
            <person name="Urmite Genomes Urmite Genomes"/>
        </authorList>
    </citation>
    <scope>NUCLEOTIDE SEQUENCE [LARGE SCALE GENOMIC DNA]</scope>
    <source>
        <strain evidence="2 3">20_BN</strain>
    </source>
</reference>
<keyword evidence="2" id="KW-0808">Transferase</keyword>
<dbReference type="GO" id="GO:0016740">
    <property type="term" value="F:transferase activity"/>
    <property type="evidence" value="ECO:0007669"/>
    <property type="project" value="UniProtKB-KW"/>
</dbReference>
<dbReference type="EMBL" id="CCSF01000001">
    <property type="protein sequence ID" value="CDZ95473.1"/>
    <property type="molecule type" value="Genomic_DNA"/>
</dbReference>
<evidence type="ECO:0000259" key="1">
    <source>
        <dbReference type="Pfam" id="PF04961"/>
    </source>
</evidence>
<organism evidence="2 3">
    <name type="scientific">Pseudomonas saudiphocaensis</name>
    <dbReference type="NCBI Taxonomy" id="1499686"/>
    <lineage>
        <taxon>Bacteria</taxon>
        <taxon>Pseudomonadati</taxon>
        <taxon>Pseudomonadota</taxon>
        <taxon>Gammaproteobacteria</taxon>
        <taxon>Pseudomonadales</taxon>
        <taxon>Pseudomonadaceae</taxon>
        <taxon>Pseudomonas</taxon>
    </lineage>
</organism>
<dbReference type="HOGENOM" id="CLU_088419_3_1_6"/>
<feature type="domain" description="Cyclodeaminase/cyclohydrolase" evidence="1">
    <location>
        <begin position="26"/>
        <end position="176"/>
    </location>
</feature>
<dbReference type="eggNOG" id="COG3404">
    <property type="taxonomic scope" value="Bacteria"/>
</dbReference>
<dbReference type="Gene3D" id="1.20.120.680">
    <property type="entry name" value="Formiminotetrahydrofolate cyclodeaminase monomer, up-and-down helical bundle"/>
    <property type="match status" value="1"/>
</dbReference>
<gene>
    <name evidence="2" type="ORF">BN1079_02808</name>
</gene>
<dbReference type="Proteomes" id="UP000053902">
    <property type="component" value="Unassembled WGS sequence"/>
</dbReference>
<dbReference type="AlphaFoldDB" id="A0A078LSS6"/>
<name>A0A078LSS6_9PSED</name>
<protein>
    <submittedName>
        <fullName evidence="2">Formiminotransferase-cyclodeaminase</fullName>
    </submittedName>
</protein>
<proteinExistence type="predicted"/>
<evidence type="ECO:0000313" key="2">
    <source>
        <dbReference type="EMBL" id="CDZ95473.1"/>
    </source>
</evidence>